<proteinExistence type="inferred from homology"/>
<evidence type="ECO:0000256" key="4">
    <source>
        <dbReference type="ARBA" id="ARBA00023143"/>
    </source>
</evidence>
<protein>
    <recommendedName>
        <fullName evidence="3 5">Flagellar hook-basal body complex protein FliE</fullName>
    </recommendedName>
</protein>
<evidence type="ECO:0000256" key="2">
    <source>
        <dbReference type="ARBA" id="ARBA00009272"/>
    </source>
</evidence>
<evidence type="ECO:0000256" key="5">
    <source>
        <dbReference type="HAMAP-Rule" id="MF_00724"/>
    </source>
</evidence>
<dbReference type="EMBL" id="PYEP01000004">
    <property type="protein sequence ID" value="PSN07873.1"/>
    <property type="molecule type" value="Genomic_DNA"/>
</dbReference>
<dbReference type="GO" id="GO:0005198">
    <property type="term" value="F:structural molecule activity"/>
    <property type="evidence" value="ECO:0007669"/>
    <property type="project" value="InterPro"/>
</dbReference>
<name>A0A2P8VJY4_9ENTR</name>
<organism evidence="6 7">
    <name type="scientific">Siccibacter turicensis</name>
    <dbReference type="NCBI Taxonomy" id="357233"/>
    <lineage>
        <taxon>Bacteria</taxon>
        <taxon>Pseudomonadati</taxon>
        <taxon>Pseudomonadota</taxon>
        <taxon>Gammaproteobacteria</taxon>
        <taxon>Enterobacterales</taxon>
        <taxon>Enterobacteriaceae</taxon>
        <taxon>Siccibacter</taxon>
    </lineage>
</organism>
<keyword evidence="6" id="KW-0969">Cilium</keyword>
<comment type="similarity">
    <text evidence="2 5">Belongs to the FliE family.</text>
</comment>
<dbReference type="Proteomes" id="UP000240212">
    <property type="component" value="Unassembled WGS sequence"/>
</dbReference>
<dbReference type="Pfam" id="PF02049">
    <property type="entry name" value="FliE"/>
    <property type="match status" value="1"/>
</dbReference>
<evidence type="ECO:0000313" key="6">
    <source>
        <dbReference type="EMBL" id="PSN07873.1"/>
    </source>
</evidence>
<dbReference type="PANTHER" id="PTHR34653">
    <property type="match status" value="1"/>
</dbReference>
<dbReference type="GO" id="GO:0003774">
    <property type="term" value="F:cytoskeletal motor activity"/>
    <property type="evidence" value="ECO:0007669"/>
    <property type="project" value="InterPro"/>
</dbReference>
<dbReference type="AlphaFoldDB" id="A0A2P8VJY4"/>
<dbReference type="GO" id="GO:0009425">
    <property type="term" value="C:bacterial-type flagellum basal body"/>
    <property type="evidence" value="ECO:0007669"/>
    <property type="project" value="UniProtKB-SubCell"/>
</dbReference>
<keyword evidence="6" id="KW-0966">Cell projection</keyword>
<evidence type="ECO:0000313" key="7">
    <source>
        <dbReference type="Proteomes" id="UP000240212"/>
    </source>
</evidence>
<dbReference type="InterPro" id="IPR001624">
    <property type="entry name" value="FliE"/>
</dbReference>
<dbReference type="HAMAP" id="MF_00724">
    <property type="entry name" value="FliE"/>
    <property type="match status" value="1"/>
</dbReference>
<keyword evidence="7" id="KW-1185">Reference proteome</keyword>
<reference evidence="6 7" key="1">
    <citation type="submission" date="2018-03" db="EMBL/GenBank/DDBJ databases">
        <title>Draft genome sequence of the first documented clinical Siccibacter turicensis isolate in Austria.</title>
        <authorList>
            <person name="Lepuschitz S."/>
            <person name="Pekard-Amenitsch S."/>
            <person name="Haunold R."/>
            <person name="Schill S."/>
            <person name="Mach R."/>
            <person name="Allerberger F."/>
            <person name="Ruppitsch W."/>
            <person name="Forsythe S.J."/>
        </authorList>
    </citation>
    <scope>NUCLEOTIDE SEQUENCE [LARGE SCALE GENOMIC DNA]</scope>
    <source>
        <strain evidence="6 7">6100069499-17</strain>
    </source>
</reference>
<gene>
    <name evidence="5" type="primary">fliE</name>
    <name evidence="6" type="ORF">C7G83_12230</name>
</gene>
<comment type="caution">
    <text evidence="6">The sequence shown here is derived from an EMBL/GenBank/DDBJ whole genome shotgun (WGS) entry which is preliminary data.</text>
</comment>
<comment type="subcellular location">
    <subcellularLocation>
        <location evidence="1 5">Bacterial flagellum basal body</location>
    </subcellularLocation>
</comment>
<keyword evidence="4 5" id="KW-0975">Bacterial flagellum</keyword>
<evidence type="ECO:0000256" key="3">
    <source>
        <dbReference type="ARBA" id="ARBA00018024"/>
    </source>
</evidence>
<accession>A0A2P8VJY4</accession>
<sequence length="103" mass="10839">MLEEINHLAKTAGDLPVTSNPLSGAEGEQADVSFNKVMSNAMHQVNSLQEQAEISQTAVDTGQSDDLAGAMLASQQAALSFSALVQVRNKLATGFNDLMSMSI</sequence>
<dbReference type="PANTHER" id="PTHR34653:SF1">
    <property type="entry name" value="FLAGELLAR HOOK-BASAL BODY COMPLEX PROTEIN FLIE"/>
    <property type="match status" value="1"/>
</dbReference>
<dbReference type="PRINTS" id="PR01006">
    <property type="entry name" value="FLGHOOKFLIE"/>
</dbReference>
<dbReference type="GO" id="GO:0071973">
    <property type="term" value="P:bacterial-type flagellum-dependent cell motility"/>
    <property type="evidence" value="ECO:0007669"/>
    <property type="project" value="InterPro"/>
</dbReference>
<keyword evidence="6" id="KW-0282">Flagellum</keyword>
<evidence type="ECO:0000256" key="1">
    <source>
        <dbReference type="ARBA" id="ARBA00004117"/>
    </source>
</evidence>